<dbReference type="PRINTS" id="PR01438">
    <property type="entry name" value="UNVRSLSTRESS"/>
</dbReference>
<dbReference type="CDD" id="cd00293">
    <property type="entry name" value="USP-like"/>
    <property type="match status" value="1"/>
</dbReference>
<keyword evidence="4" id="KW-1185">Reference proteome</keyword>
<comment type="similarity">
    <text evidence="1">Belongs to the universal stress protein A family.</text>
</comment>
<dbReference type="InterPro" id="IPR006015">
    <property type="entry name" value="Universal_stress_UspA"/>
</dbReference>
<dbReference type="SUPFAM" id="SSF52402">
    <property type="entry name" value="Adenine nucleotide alpha hydrolases-like"/>
    <property type="match status" value="1"/>
</dbReference>
<accession>A0A4Z0R660</accession>
<protein>
    <submittedName>
        <fullName evidence="3">Universal stress protein</fullName>
    </submittedName>
</protein>
<comment type="caution">
    <text evidence="3">The sequence shown here is derived from an EMBL/GenBank/DDBJ whole genome shotgun (WGS) entry which is preliminary data.</text>
</comment>
<dbReference type="InterPro" id="IPR014729">
    <property type="entry name" value="Rossmann-like_a/b/a_fold"/>
</dbReference>
<name>A0A4Z0R660_9FIRM</name>
<dbReference type="RefSeq" id="WP_135546027.1">
    <property type="nucleotide sequence ID" value="NZ_SPQQ01000003.1"/>
</dbReference>
<dbReference type="PANTHER" id="PTHR46268:SF6">
    <property type="entry name" value="UNIVERSAL STRESS PROTEIN UP12"/>
    <property type="match status" value="1"/>
</dbReference>
<evidence type="ECO:0000259" key="2">
    <source>
        <dbReference type="Pfam" id="PF00582"/>
    </source>
</evidence>
<dbReference type="Pfam" id="PF00582">
    <property type="entry name" value="Usp"/>
    <property type="match status" value="1"/>
</dbReference>
<dbReference type="Proteomes" id="UP000298460">
    <property type="component" value="Unassembled WGS sequence"/>
</dbReference>
<gene>
    <name evidence="3" type="ORF">E4K67_08625</name>
</gene>
<feature type="domain" description="UspA" evidence="2">
    <location>
        <begin position="1"/>
        <end position="142"/>
    </location>
</feature>
<reference evidence="3 4" key="1">
    <citation type="submission" date="2019-03" db="EMBL/GenBank/DDBJ databases">
        <title>Draft Genome Sequence of Desulfosporosinus fructosivorans Strain 63.6F, Isolated from Marine Sediment in the Baltic Sea.</title>
        <authorList>
            <person name="Hausmann B."/>
            <person name="Vandieken V."/>
            <person name="Pjevac P."/>
            <person name="Schreck K."/>
            <person name="Herbold C.W."/>
            <person name="Loy A."/>
        </authorList>
    </citation>
    <scope>NUCLEOTIDE SEQUENCE [LARGE SCALE GENOMIC DNA]</scope>
    <source>
        <strain evidence="3 4">63.6F</strain>
    </source>
</reference>
<dbReference type="OrthoDB" id="9794782at2"/>
<evidence type="ECO:0000256" key="1">
    <source>
        <dbReference type="ARBA" id="ARBA00008791"/>
    </source>
</evidence>
<evidence type="ECO:0000313" key="3">
    <source>
        <dbReference type="EMBL" id="TGE38044.1"/>
    </source>
</evidence>
<dbReference type="EMBL" id="SPQQ01000003">
    <property type="protein sequence ID" value="TGE38044.1"/>
    <property type="molecule type" value="Genomic_DNA"/>
</dbReference>
<dbReference type="Gene3D" id="3.40.50.620">
    <property type="entry name" value="HUPs"/>
    <property type="match status" value="1"/>
</dbReference>
<proteinExistence type="inferred from homology"/>
<dbReference type="PANTHER" id="PTHR46268">
    <property type="entry name" value="STRESS RESPONSE PROTEIN NHAX"/>
    <property type="match status" value="1"/>
</dbReference>
<evidence type="ECO:0000313" key="4">
    <source>
        <dbReference type="Proteomes" id="UP000298460"/>
    </source>
</evidence>
<sequence>MFKRILVATDASEYSVRALKTALEIAKTFGGEVEVLNVMYLREAYWGYNVVYSVLVPPEQIQDAGELAIEATLKGIEVGNVSLKKKVVQGYPAAMILEEVGKEDIDLVVMGSHGYGPIAGSVLGSVSQRVLQQAECPVLIVK</sequence>
<organism evidence="3 4">
    <name type="scientific">Desulfosporosinus fructosivorans</name>
    <dbReference type="NCBI Taxonomy" id="2018669"/>
    <lineage>
        <taxon>Bacteria</taxon>
        <taxon>Bacillati</taxon>
        <taxon>Bacillota</taxon>
        <taxon>Clostridia</taxon>
        <taxon>Eubacteriales</taxon>
        <taxon>Desulfitobacteriaceae</taxon>
        <taxon>Desulfosporosinus</taxon>
    </lineage>
</organism>
<dbReference type="InterPro" id="IPR006016">
    <property type="entry name" value="UspA"/>
</dbReference>
<dbReference type="AlphaFoldDB" id="A0A4Z0R660"/>